<keyword evidence="19" id="KW-0378">Hydrolase</keyword>
<evidence type="ECO:0000256" key="16">
    <source>
        <dbReference type="SAM" id="MobiDB-lite"/>
    </source>
</evidence>
<comment type="subcellular location">
    <subcellularLocation>
        <location evidence="2">Secreted</location>
    </subcellularLocation>
</comment>
<feature type="compositionally biased region" description="Pro residues" evidence="16">
    <location>
        <begin position="301"/>
        <end position="313"/>
    </location>
</feature>
<dbReference type="STRING" id="1036808.A0A0C3D5P9"/>
<evidence type="ECO:0000256" key="3">
    <source>
        <dbReference type="ARBA" id="ARBA00022525"/>
    </source>
</evidence>
<dbReference type="HOGENOM" id="CLU_031730_2_1_1"/>
<feature type="compositionally biased region" description="Low complexity" evidence="16">
    <location>
        <begin position="250"/>
        <end position="281"/>
    </location>
</feature>
<evidence type="ECO:0000256" key="14">
    <source>
        <dbReference type="ARBA" id="ARBA00045077"/>
    </source>
</evidence>
<evidence type="ECO:0000256" key="9">
    <source>
        <dbReference type="ARBA" id="ARBA00023033"/>
    </source>
</evidence>
<dbReference type="GO" id="GO:0030245">
    <property type="term" value="P:cellulose catabolic process"/>
    <property type="evidence" value="ECO:0007669"/>
    <property type="project" value="UniProtKB-KW"/>
</dbReference>
<dbReference type="EC" id="1.14.99.56" evidence="15"/>
<evidence type="ECO:0000256" key="15">
    <source>
        <dbReference type="ARBA" id="ARBA00047174"/>
    </source>
</evidence>
<name>A0A0C3D5P9_9AGAM</name>
<dbReference type="PANTHER" id="PTHR33353:SF10">
    <property type="entry name" value="ENDO-BETA-1,4-GLUCANASE D"/>
    <property type="match status" value="1"/>
</dbReference>
<comment type="similarity">
    <text evidence="13">Belongs to the polysaccharide monooxygenase AA9 family.</text>
</comment>
<proteinExistence type="inferred from homology"/>
<evidence type="ECO:0000256" key="10">
    <source>
        <dbReference type="ARBA" id="ARBA00023157"/>
    </source>
</evidence>
<dbReference type="InterPro" id="IPR049892">
    <property type="entry name" value="AA9"/>
</dbReference>
<dbReference type="InterPro" id="IPR005103">
    <property type="entry name" value="AA9_LPMO"/>
</dbReference>
<evidence type="ECO:0000256" key="7">
    <source>
        <dbReference type="ARBA" id="ARBA00023002"/>
    </source>
</evidence>
<feature type="chain" id="PRO_5002163030" description="lytic cellulose monooxygenase (C4-dehydrogenating)" evidence="17">
    <location>
        <begin position="21"/>
        <end position="354"/>
    </location>
</feature>
<evidence type="ECO:0000313" key="20">
    <source>
        <dbReference type="Proteomes" id="UP000053989"/>
    </source>
</evidence>
<dbReference type="GO" id="GO:0005576">
    <property type="term" value="C:extracellular region"/>
    <property type="evidence" value="ECO:0007669"/>
    <property type="project" value="UniProtKB-SubCell"/>
</dbReference>
<feature type="domain" description="Auxiliary Activity family 9 catalytic" evidence="18">
    <location>
        <begin position="21"/>
        <end position="225"/>
    </location>
</feature>
<evidence type="ECO:0000256" key="6">
    <source>
        <dbReference type="ARBA" id="ARBA00023001"/>
    </source>
</evidence>
<evidence type="ECO:0000256" key="8">
    <source>
        <dbReference type="ARBA" id="ARBA00023008"/>
    </source>
</evidence>
<dbReference type="GO" id="GO:0004497">
    <property type="term" value="F:monooxygenase activity"/>
    <property type="evidence" value="ECO:0007669"/>
    <property type="project" value="UniProtKB-KW"/>
</dbReference>
<evidence type="ECO:0000256" key="2">
    <source>
        <dbReference type="ARBA" id="ARBA00004613"/>
    </source>
</evidence>
<organism evidence="19 20">
    <name type="scientific">Scleroderma citrinum Foug A</name>
    <dbReference type="NCBI Taxonomy" id="1036808"/>
    <lineage>
        <taxon>Eukaryota</taxon>
        <taxon>Fungi</taxon>
        <taxon>Dikarya</taxon>
        <taxon>Basidiomycota</taxon>
        <taxon>Agaricomycotina</taxon>
        <taxon>Agaricomycetes</taxon>
        <taxon>Agaricomycetidae</taxon>
        <taxon>Boletales</taxon>
        <taxon>Sclerodermatineae</taxon>
        <taxon>Sclerodermataceae</taxon>
        <taxon>Scleroderma</taxon>
    </lineage>
</organism>
<dbReference type="InParanoid" id="A0A0C3D5P9"/>
<evidence type="ECO:0000256" key="4">
    <source>
        <dbReference type="ARBA" id="ARBA00022723"/>
    </source>
</evidence>
<dbReference type="Proteomes" id="UP000053989">
    <property type="component" value="Unassembled WGS sequence"/>
</dbReference>
<evidence type="ECO:0000256" key="13">
    <source>
        <dbReference type="ARBA" id="ARBA00044502"/>
    </source>
</evidence>
<evidence type="ECO:0000256" key="12">
    <source>
        <dbReference type="ARBA" id="ARBA00023326"/>
    </source>
</evidence>
<evidence type="ECO:0000256" key="5">
    <source>
        <dbReference type="ARBA" id="ARBA00022729"/>
    </source>
</evidence>
<evidence type="ECO:0000256" key="17">
    <source>
        <dbReference type="SAM" id="SignalP"/>
    </source>
</evidence>
<evidence type="ECO:0000313" key="19">
    <source>
        <dbReference type="EMBL" id="KIM51744.1"/>
    </source>
</evidence>
<keyword evidence="9" id="KW-0503">Monooxygenase</keyword>
<gene>
    <name evidence="19" type="ORF">SCLCIDRAFT_142629</name>
</gene>
<keyword evidence="5 17" id="KW-0732">Signal</keyword>
<keyword evidence="6" id="KW-0136">Cellulose degradation</keyword>
<dbReference type="Pfam" id="PF03443">
    <property type="entry name" value="AA9"/>
    <property type="match status" value="1"/>
</dbReference>
<sequence length="354" mass="36734">MIGFNLIFFSFLTFPVFVSAHGYIGSVTIDGKSYQGNIPGGSTNPSAIRQVSTISPVKGSSNPSLNCGMNATMASDTANANPGSQILVHWVGGATGTSNWPHNVGPIMHYMTKCSDSCSSYDSTSAEWFKISELGPQTSSTWFQANIMEGEPANVTIPSNIVPGNYLLRSELISLQLAVSIGGAEFYPACIQLSIGGSGTGAPQSSEVCQFPGCYSDTDPGIYDPNANTQIYNPPITYTFPGPPVAGFVNSSGSSSGSGSGSSSNSTSSAPGSSSTTSPAGKLSTDAPSTYISSPTASSLYPPPTSASAPPSPSSANAMCKLVPRSSTGGLVAKRGITMKSHKRPLFPRWRWRF</sequence>
<keyword evidence="20" id="KW-1185">Reference proteome</keyword>
<feature type="signal peptide" evidence="17">
    <location>
        <begin position="1"/>
        <end position="20"/>
    </location>
</feature>
<keyword evidence="10" id="KW-1015">Disulfide bond</keyword>
<dbReference type="AlphaFoldDB" id="A0A0C3D5P9"/>
<evidence type="ECO:0000259" key="18">
    <source>
        <dbReference type="Pfam" id="PF03443"/>
    </source>
</evidence>
<dbReference type="PANTHER" id="PTHR33353">
    <property type="entry name" value="PUTATIVE (AFU_ORTHOLOGUE AFUA_1G12560)-RELATED"/>
    <property type="match status" value="1"/>
</dbReference>
<evidence type="ECO:0000256" key="1">
    <source>
        <dbReference type="ARBA" id="ARBA00001973"/>
    </source>
</evidence>
<comment type="catalytic activity">
    <reaction evidence="14">
        <text>[(1-&gt;4)-beta-D-glucosyl]n+m + reduced acceptor + O2 = 4-dehydro-beta-D-glucosyl-[(1-&gt;4)-beta-D-glucosyl]n-1 + [(1-&gt;4)-beta-D-glucosyl]m + acceptor + H2O.</text>
        <dbReference type="EC" id="1.14.99.56"/>
    </reaction>
</comment>
<keyword evidence="4" id="KW-0479">Metal-binding</keyword>
<keyword evidence="12" id="KW-0624">Polysaccharide degradation</keyword>
<keyword evidence="3" id="KW-0964">Secreted</keyword>
<reference evidence="20" key="2">
    <citation type="submission" date="2015-01" db="EMBL/GenBank/DDBJ databases">
        <title>Evolutionary Origins and Diversification of the Mycorrhizal Mutualists.</title>
        <authorList>
            <consortium name="DOE Joint Genome Institute"/>
            <consortium name="Mycorrhizal Genomics Consortium"/>
            <person name="Kohler A."/>
            <person name="Kuo A."/>
            <person name="Nagy L.G."/>
            <person name="Floudas D."/>
            <person name="Copeland A."/>
            <person name="Barry K.W."/>
            <person name="Cichocki N."/>
            <person name="Veneault-Fourrey C."/>
            <person name="LaButti K."/>
            <person name="Lindquist E.A."/>
            <person name="Lipzen A."/>
            <person name="Lundell T."/>
            <person name="Morin E."/>
            <person name="Murat C."/>
            <person name="Riley R."/>
            <person name="Ohm R."/>
            <person name="Sun H."/>
            <person name="Tunlid A."/>
            <person name="Henrissat B."/>
            <person name="Grigoriev I.V."/>
            <person name="Hibbett D.S."/>
            <person name="Martin F."/>
        </authorList>
    </citation>
    <scope>NUCLEOTIDE SEQUENCE [LARGE SCALE GENOMIC DNA]</scope>
    <source>
        <strain evidence="20">Foug A</strain>
    </source>
</reference>
<evidence type="ECO:0000256" key="11">
    <source>
        <dbReference type="ARBA" id="ARBA00023277"/>
    </source>
</evidence>
<accession>A0A0C3D5P9</accession>
<keyword evidence="11" id="KW-0119">Carbohydrate metabolism</keyword>
<protein>
    <recommendedName>
        <fullName evidence="15">lytic cellulose monooxygenase (C4-dehydrogenating)</fullName>
        <ecNumber evidence="15">1.14.99.56</ecNumber>
    </recommendedName>
</protein>
<reference evidence="19 20" key="1">
    <citation type="submission" date="2014-04" db="EMBL/GenBank/DDBJ databases">
        <authorList>
            <consortium name="DOE Joint Genome Institute"/>
            <person name="Kuo A."/>
            <person name="Kohler A."/>
            <person name="Nagy L.G."/>
            <person name="Floudas D."/>
            <person name="Copeland A."/>
            <person name="Barry K.W."/>
            <person name="Cichocki N."/>
            <person name="Veneault-Fourrey C."/>
            <person name="LaButti K."/>
            <person name="Lindquist E.A."/>
            <person name="Lipzen A."/>
            <person name="Lundell T."/>
            <person name="Morin E."/>
            <person name="Murat C."/>
            <person name="Sun H."/>
            <person name="Tunlid A."/>
            <person name="Henrissat B."/>
            <person name="Grigoriev I.V."/>
            <person name="Hibbett D.S."/>
            <person name="Martin F."/>
            <person name="Nordberg H.P."/>
            <person name="Cantor M.N."/>
            <person name="Hua S.X."/>
        </authorList>
    </citation>
    <scope>NUCLEOTIDE SEQUENCE [LARGE SCALE GENOMIC DNA]</scope>
    <source>
        <strain evidence="19 20">Foug A</strain>
    </source>
</reference>
<dbReference type="OrthoDB" id="4849160at2759"/>
<keyword evidence="7" id="KW-0560">Oxidoreductase</keyword>
<dbReference type="EMBL" id="KN822242">
    <property type="protein sequence ID" value="KIM51744.1"/>
    <property type="molecule type" value="Genomic_DNA"/>
</dbReference>
<comment type="cofactor">
    <cofactor evidence="1">
        <name>Cu(2+)</name>
        <dbReference type="ChEBI" id="CHEBI:29036"/>
    </cofactor>
</comment>
<feature type="region of interest" description="Disordered" evidence="16">
    <location>
        <begin position="249"/>
        <end position="320"/>
    </location>
</feature>
<dbReference type="CDD" id="cd21175">
    <property type="entry name" value="LPMO_AA9"/>
    <property type="match status" value="1"/>
</dbReference>
<dbReference type="GO" id="GO:0046872">
    <property type="term" value="F:metal ion binding"/>
    <property type="evidence" value="ECO:0007669"/>
    <property type="project" value="UniProtKB-KW"/>
</dbReference>
<dbReference type="GO" id="GO:0016787">
    <property type="term" value="F:hydrolase activity"/>
    <property type="evidence" value="ECO:0007669"/>
    <property type="project" value="UniProtKB-KW"/>
</dbReference>
<dbReference type="Gene3D" id="2.70.50.70">
    <property type="match status" value="1"/>
</dbReference>
<keyword evidence="8" id="KW-0186">Copper</keyword>